<name>A0ABW1T2D5_9ACTN</name>
<feature type="region of interest" description="Disordered" evidence="1">
    <location>
        <begin position="1"/>
        <end position="22"/>
    </location>
</feature>
<keyword evidence="4" id="KW-1185">Reference proteome</keyword>
<evidence type="ECO:0000313" key="3">
    <source>
        <dbReference type="EMBL" id="MFC6238888.1"/>
    </source>
</evidence>
<keyword evidence="2" id="KW-0472">Membrane</keyword>
<proteinExistence type="predicted"/>
<protein>
    <submittedName>
        <fullName evidence="3">Uncharacterized protein</fullName>
    </submittedName>
</protein>
<keyword evidence="2" id="KW-0812">Transmembrane</keyword>
<evidence type="ECO:0000256" key="1">
    <source>
        <dbReference type="SAM" id="MobiDB-lite"/>
    </source>
</evidence>
<dbReference type="RefSeq" id="WP_386767483.1">
    <property type="nucleotide sequence ID" value="NZ_JBHSTI010000008.1"/>
</dbReference>
<accession>A0ABW1T2D5</accession>
<evidence type="ECO:0000313" key="4">
    <source>
        <dbReference type="Proteomes" id="UP001596138"/>
    </source>
</evidence>
<sequence>MTSTTATSASPTPYQTEGTAESATVTGLTLAAVMLGIVLLTVVVGLVIRGQRRRPPAPPHRNRPFANP</sequence>
<organism evidence="3 4">
    <name type="scientific">Longivirga aurantiaca</name>
    <dbReference type="NCBI Taxonomy" id="1837743"/>
    <lineage>
        <taxon>Bacteria</taxon>
        <taxon>Bacillati</taxon>
        <taxon>Actinomycetota</taxon>
        <taxon>Actinomycetes</taxon>
        <taxon>Sporichthyales</taxon>
        <taxon>Sporichthyaceae</taxon>
        <taxon>Longivirga</taxon>
    </lineage>
</organism>
<feature type="compositionally biased region" description="Low complexity" evidence="1">
    <location>
        <begin position="1"/>
        <end position="13"/>
    </location>
</feature>
<reference evidence="4" key="1">
    <citation type="journal article" date="2019" name="Int. J. Syst. Evol. Microbiol.">
        <title>The Global Catalogue of Microorganisms (GCM) 10K type strain sequencing project: providing services to taxonomists for standard genome sequencing and annotation.</title>
        <authorList>
            <consortium name="The Broad Institute Genomics Platform"/>
            <consortium name="The Broad Institute Genome Sequencing Center for Infectious Disease"/>
            <person name="Wu L."/>
            <person name="Ma J."/>
        </authorList>
    </citation>
    <scope>NUCLEOTIDE SEQUENCE [LARGE SCALE GENOMIC DNA]</scope>
    <source>
        <strain evidence="4">CGMCC 4.7317</strain>
    </source>
</reference>
<gene>
    <name evidence="3" type="ORF">ACFQGU_13445</name>
</gene>
<keyword evidence="2" id="KW-1133">Transmembrane helix</keyword>
<feature type="transmembrane region" description="Helical" evidence="2">
    <location>
        <begin position="28"/>
        <end position="48"/>
    </location>
</feature>
<dbReference type="Proteomes" id="UP001596138">
    <property type="component" value="Unassembled WGS sequence"/>
</dbReference>
<dbReference type="EMBL" id="JBHSTI010000008">
    <property type="protein sequence ID" value="MFC6238888.1"/>
    <property type="molecule type" value="Genomic_DNA"/>
</dbReference>
<comment type="caution">
    <text evidence="3">The sequence shown here is derived from an EMBL/GenBank/DDBJ whole genome shotgun (WGS) entry which is preliminary data.</text>
</comment>
<evidence type="ECO:0000256" key="2">
    <source>
        <dbReference type="SAM" id="Phobius"/>
    </source>
</evidence>